<dbReference type="AlphaFoldDB" id="A0AAV2C8N2"/>
<reference evidence="2 3" key="1">
    <citation type="submission" date="2024-04" db="EMBL/GenBank/DDBJ databases">
        <authorList>
            <person name="Fracassetti M."/>
        </authorList>
    </citation>
    <scope>NUCLEOTIDE SEQUENCE [LARGE SCALE GENOMIC DNA]</scope>
</reference>
<feature type="compositionally biased region" description="Basic and acidic residues" evidence="1">
    <location>
        <begin position="26"/>
        <end position="38"/>
    </location>
</feature>
<sequence length="88" mass="9332">MSGVQGAHPPESKTPTTYESVAGGENRTRTDIRSREDEGMIQVEKLQDKVGDDDPFEVAGVNPVFGPGKDEDGGDEKQRDLGVTGTAA</sequence>
<organism evidence="2 3">
    <name type="scientific">Linum trigynum</name>
    <dbReference type="NCBI Taxonomy" id="586398"/>
    <lineage>
        <taxon>Eukaryota</taxon>
        <taxon>Viridiplantae</taxon>
        <taxon>Streptophyta</taxon>
        <taxon>Embryophyta</taxon>
        <taxon>Tracheophyta</taxon>
        <taxon>Spermatophyta</taxon>
        <taxon>Magnoliopsida</taxon>
        <taxon>eudicotyledons</taxon>
        <taxon>Gunneridae</taxon>
        <taxon>Pentapetalae</taxon>
        <taxon>rosids</taxon>
        <taxon>fabids</taxon>
        <taxon>Malpighiales</taxon>
        <taxon>Linaceae</taxon>
        <taxon>Linum</taxon>
    </lineage>
</organism>
<gene>
    <name evidence="2" type="ORF">LTRI10_LOCUS250</name>
</gene>
<feature type="compositionally biased region" description="Basic and acidic residues" evidence="1">
    <location>
        <begin position="68"/>
        <end position="80"/>
    </location>
</feature>
<accession>A0AAV2C8N2</accession>
<proteinExistence type="predicted"/>
<keyword evidence="3" id="KW-1185">Reference proteome</keyword>
<dbReference type="PANTHER" id="PTHR36012:SF2">
    <property type="entry name" value="OS08G0385000 PROTEIN"/>
    <property type="match status" value="1"/>
</dbReference>
<dbReference type="EMBL" id="OZ034813">
    <property type="protein sequence ID" value="CAL1352268.1"/>
    <property type="molecule type" value="Genomic_DNA"/>
</dbReference>
<name>A0AAV2C8N2_9ROSI</name>
<evidence type="ECO:0000256" key="1">
    <source>
        <dbReference type="SAM" id="MobiDB-lite"/>
    </source>
</evidence>
<dbReference type="PANTHER" id="PTHR36012">
    <property type="entry name" value="OS01G0654400 PROTEIN"/>
    <property type="match status" value="1"/>
</dbReference>
<evidence type="ECO:0000313" key="3">
    <source>
        <dbReference type="Proteomes" id="UP001497516"/>
    </source>
</evidence>
<evidence type="ECO:0000313" key="2">
    <source>
        <dbReference type="EMBL" id="CAL1352268.1"/>
    </source>
</evidence>
<feature type="region of interest" description="Disordered" evidence="1">
    <location>
        <begin position="1"/>
        <end position="88"/>
    </location>
</feature>
<protein>
    <recommendedName>
        <fullName evidence="4">Seed maturation protein PM41</fullName>
    </recommendedName>
</protein>
<dbReference type="CDD" id="cd23010">
    <property type="entry name" value="PM41-like"/>
    <property type="match status" value="1"/>
</dbReference>
<dbReference type="Proteomes" id="UP001497516">
    <property type="component" value="Chromosome 1"/>
</dbReference>
<evidence type="ECO:0008006" key="4">
    <source>
        <dbReference type="Google" id="ProtNLM"/>
    </source>
</evidence>